<dbReference type="SUPFAM" id="SSF53335">
    <property type="entry name" value="S-adenosyl-L-methionine-dependent methyltransferases"/>
    <property type="match status" value="1"/>
</dbReference>
<comment type="caution">
    <text evidence="2">The sequence shown here is derived from an EMBL/GenBank/DDBJ whole genome shotgun (WGS) entry which is preliminary data.</text>
</comment>
<proteinExistence type="predicted"/>
<dbReference type="Proteomes" id="UP001316803">
    <property type="component" value="Unassembled WGS sequence"/>
</dbReference>
<dbReference type="Gene3D" id="3.40.50.150">
    <property type="entry name" value="Vaccinia Virus protein VP39"/>
    <property type="match status" value="1"/>
</dbReference>
<dbReference type="InterPro" id="IPR041698">
    <property type="entry name" value="Methyltransf_25"/>
</dbReference>
<dbReference type="Pfam" id="PF13649">
    <property type="entry name" value="Methyltransf_25"/>
    <property type="match status" value="1"/>
</dbReference>
<organism evidence="2 3">
    <name type="scientific">Knufia fluminis</name>
    <dbReference type="NCBI Taxonomy" id="191047"/>
    <lineage>
        <taxon>Eukaryota</taxon>
        <taxon>Fungi</taxon>
        <taxon>Dikarya</taxon>
        <taxon>Ascomycota</taxon>
        <taxon>Pezizomycotina</taxon>
        <taxon>Eurotiomycetes</taxon>
        <taxon>Chaetothyriomycetidae</taxon>
        <taxon>Chaetothyriales</taxon>
        <taxon>Trichomeriaceae</taxon>
        <taxon>Knufia</taxon>
    </lineage>
</organism>
<keyword evidence="3" id="KW-1185">Reference proteome</keyword>
<dbReference type="EMBL" id="JAKLMC020000019">
    <property type="protein sequence ID" value="KAK5951639.1"/>
    <property type="molecule type" value="Genomic_DNA"/>
</dbReference>
<sequence>MQNLAKATVAEIVPIEEGSVTLDDGCGTGAGTAAIAASVSSHILSTLSIKGVDINAASLEAYTQKAAKNQWPSEAINADAQNLTTITPDCTFTHIIGTAFLFVLPEDGVPAMKEMARTLKSGGTAALNSWYYVPNMDPIRIASQKTRPAGTPEIRGGLDKWSDLDFLKSTIVKAGFSENNITLVRRDVYCHAAEFDRYANMLWSFIGGTTSVGWLQSDEENWDKAIDIVKEEHRKTPGFELMEDGRVKLKFVANIAVVTK</sequence>
<dbReference type="InterPro" id="IPR029063">
    <property type="entry name" value="SAM-dependent_MTases_sf"/>
</dbReference>
<accession>A0AAN8EBQ3</accession>
<evidence type="ECO:0000313" key="3">
    <source>
        <dbReference type="Proteomes" id="UP001316803"/>
    </source>
</evidence>
<protein>
    <recommendedName>
        <fullName evidence="1">Methyltransferase domain-containing protein</fullName>
    </recommendedName>
</protein>
<feature type="domain" description="Methyltransferase" evidence="1">
    <location>
        <begin position="22"/>
        <end position="123"/>
    </location>
</feature>
<dbReference type="AlphaFoldDB" id="A0AAN8EBQ3"/>
<name>A0AAN8EBQ3_9EURO</name>
<gene>
    <name evidence="2" type="ORF">OHC33_007318</name>
</gene>
<evidence type="ECO:0000313" key="2">
    <source>
        <dbReference type="EMBL" id="KAK5951639.1"/>
    </source>
</evidence>
<evidence type="ECO:0000259" key="1">
    <source>
        <dbReference type="Pfam" id="PF13649"/>
    </source>
</evidence>
<reference evidence="2 3" key="1">
    <citation type="submission" date="2022-12" db="EMBL/GenBank/DDBJ databases">
        <title>Genomic features and morphological characterization of a novel Knufia sp. strain isolated from spacecraft assembly facility.</title>
        <authorList>
            <person name="Teixeira M."/>
            <person name="Chander A.M."/>
            <person name="Stajich J.E."/>
            <person name="Venkateswaran K."/>
        </authorList>
    </citation>
    <scope>NUCLEOTIDE SEQUENCE [LARGE SCALE GENOMIC DNA]</scope>
    <source>
        <strain evidence="2 3">FJI-L2-BK-P2</strain>
    </source>
</reference>